<dbReference type="InterPro" id="IPR010994">
    <property type="entry name" value="RuvA_2-like"/>
</dbReference>
<dbReference type="Pfam" id="PF01653">
    <property type="entry name" value="DNA_ligase_aden"/>
    <property type="match status" value="1"/>
</dbReference>
<proteinExistence type="predicted"/>
<evidence type="ECO:0000256" key="2">
    <source>
        <dbReference type="ARBA" id="ARBA00022598"/>
    </source>
</evidence>
<feature type="domain" description="NAD-dependent DNA ligase N-terminal" evidence="9">
    <location>
        <begin position="43"/>
        <end position="470"/>
    </location>
</feature>
<keyword evidence="11" id="KW-1185">Reference proteome</keyword>
<dbReference type="EMBL" id="SHLY01000005">
    <property type="protein sequence ID" value="TAA43807.1"/>
    <property type="molecule type" value="Genomic_DNA"/>
</dbReference>
<dbReference type="SUPFAM" id="SSF56091">
    <property type="entry name" value="DNA ligase/mRNA capping enzyme, catalytic domain"/>
    <property type="match status" value="1"/>
</dbReference>
<dbReference type="InterPro" id="IPR013840">
    <property type="entry name" value="DNAligase_N"/>
</dbReference>
<comment type="catalytic activity">
    <reaction evidence="7">
        <text>NAD(+) + (deoxyribonucleotide)n-3'-hydroxyl + 5'-phospho-(deoxyribonucleotide)m = (deoxyribonucleotide)n+m + AMP + beta-nicotinamide D-nucleotide.</text>
        <dbReference type="EC" id="6.5.1.2"/>
    </reaction>
</comment>
<dbReference type="PIRSF" id="PIRSF001604">
    <property type="entry name" value="LigA"/>
    <property type="match status" value="1"/>
</dbReference>
<dbReference type="Gene3D" id="3.30.470.30">
    <property type="entry name" value="DNA ligase/mRNA capping enzyme"/>
    <property type="match status" value="1"/>
</dbReference>
<dbReference type="Pfam" id="PF03120">
    <property type="entry name" value="OB_DNA_ligase"/>
    <property type="match status" value="1"/>
</dbReference>
<evidence type="ECO:0000256" key="7">
    <source>
        <dbReference type="ARBA" id="ARBA00034005"/>
    </source>
</evidence>
<accession>A0ABY1WN15</accession>
<keyword evidence="6" id="KW-0234">DNA repair</keyword>
<keyword evidence="5" id="KW-0520">NAD</keyword>
<evidence type="ECO:0000256" key="6">
    <source>
        <dbReference type="ARBA" id="ARBA00023204"/>
    </source>
</evidence>
<evidence type="ECO:0000259" key="9">
    <source>
        <dbReference type="SMART" id="SM00532"/>
    </source>
</evidence>
<dbReference type="SUPFAM" id="SSF50249">
    <property type="entry name" value="Nucleic acid-binding proteins"/>
    <property type="match status" value="1"/>
</dbReference>
<dbReference type="SMART" id="SM00532">
    <property type="entry name" value="LIGANc"/>
    <property type="match status" value="1"/>
</dbReference>
<evidence type="ECO:0000313" key="10">
    <source>
        <dbReference type="EMBL" id="TAA43807.1"/>
    </source>
</evidence>
<dbReference type="InterPro" id="IPR012340">
    <property type="entry name" value="NA-bd_OB-fold"/>
</dbReference>
<protein>
    <recommendedName>
        <fullName evidence="1">DNA ligase (NAD(+))</fullName>
        <ecNumber evidence="1">6.5.1.2</ecNumber>
    </recommendedName>
</protein>
<keyword evidence="8" id="KW-0732">Signal</keyword>
<evidence type="ECO:0000256" key="3">
    <source>
        <dbReference type="ARBA" id="ARBA00022705"/>
    </source>
</evidence>
<dbReference type="EC" id="6.5.1.2" evidence="1"/>
<sequence>MMTIRCFVARSARSACWLVLLVGRFCSADESLPSNYHCADNKISTAAVAELADSILYHRQRYESGLAPEISDSAYDQLVRRLAALAQCSPSFAAHYQRTTDSPANRSQHKVPHLRPMLSLNKAYSFADAKSFFTGELASRALVQPKLDGIAVELQYSEGTLVSAATRGDGAYGSDITGLLNRVSPLPKRLPSPSSLAVYGELVATRPCFEQLGSDYVSTRHMVAGMAAAKEHAAAHVKCLRFYPYGLYELQRRQQRDDIAALSLLTKWGFSDLLAHTEIVDSEQQLILLYGNYFAVSKSRGSALVAASAYDMGLDLDGIVIKAITPQGREQRGETAQAPEWAMAWKFQQPVAVTKVMAIEWKQGRTGKVTPVLQIEPVALSGRKISKVSGRSSKWLQSKQIGVGTQLELELKGDAVPQVVGVVSRPEPLAMQHALTHVPQQTSTGGDLCLSYNPSCETRFMLQVKYALSAFKYRGVGEKKIQQWIAKASLSTLADIFSLPPLDTELRPFIPLNTKDLLSMLGVPGLKTAAAQRLARKYPTPTQISQLSEAELRAVTGIGEVSAGRLYRLFRRDEVQQLIAQR</sequence>
<dbReference type="SUPFAM" id="SSF47781">
    <property type="entry name" value="RuvA domain 2-like"/>
    <property type="match status" value="1"/>
</dbReference>
<dbReference type="InterPro" id="IPR041663">
    <property type="entry name" value="DisA/LigA_HHH"/>
</dbReference>
<dbReference type="Gene3D" id="2.40.50.140">
    <property type="entry name" value="Nucleic acid-binding proteins"/>
    <property type="match status" value="1"/>
</dbReference>
<keyword evidence="3" id="KW-0235">DNA replication</keyword>
<evidence type="ECO:0000256" key="4">
    <source>
        <dbReference type="ARBA" id="ARBA00022763"/>
    </source>
</evidence>
<keyword evidence="4" id="KW-0227">DNA damage</keyword>
<reference evidence="11" key="1">
    <citation type="submission" date="2019-02" db="EMBL/GenBank/DDBJ databases">
        <title>Draft genome sequence of Muricauda sp. 176CP4-71.</title>
        <authorList>
            <person name="Park J.-S."/>
        </authorList>
    </citation>
    <scope>NUCLEOTIDE SEQUENCE [LARGE SCALE GENOMIC DNA]</scope>
    <source>
        <strain evidence="11">176GS2-150</strain>
    </source>
</reference>
<comment type="caution">
    <text evidence="10">The sequence shown here is derived from an EMBL/GenBank/DDBJ whole genome shotgun (WGS) entry which is preliminary data.</text>
</comment>
<dbReference type="Gene3D" id="1.10.287.610">
    <property type="entry name" value="Helix hairpin bin"/>
    <property type="match status" value="1"/>
</dbReference>
<dbReference type="InterPro" id="IPR004150">
    <property type="entry name" value="NAD_DNA_ligase_OB"/>
</dbReference>
<name>A0ABY1WN15_9GAMM</name>
<dbReference type="InterPro" id="IPR013839">
    <property type="entry name" value="DNAligase_adenylation"/>
</dbReference>
<dbReference type="Gene3D" id="1.10.150.20">
    <property type="entry name" value="5' to 3' exonuclease, C-terminal subdomain"/>
    <property type="match status" value="1"/>
</dbReference>
<evidence type="ECO:0000313" key="11">
    <source>
        <dbReference type="Proteomes" id="UP000292544"/>
    </source>
</evidence>
<organism evidence="10 11">
    <name type="scientific">Corallincola spongiicola</name>
    <dbReference type="NCBI Taxonomy" id="2520508"/>
    <lineage>
        <taxon>Bacteria</taxon>
        <taxon>Pseudomonadati</taxon>
        <taxon>Pseudomonadota</taxon>
        <taxon>Gammaproteobacteria</taxon>
        <taxon>Alteromonadales</taxon>
        <taxon>Psychromonadaceae</taxon>
        <taxon>Corallincola</taxon>
    </lineage>
</organism>
<evidence type="ECO:0000256" key="8">
    <source>
        <dbReference type="SAM" id="SignalP"/>
    </source>
</evidence>
<feature type="signal peptide" evidence="8">
    <location>
        <begin position="1"/>
        <end position="28"/>
    </location>
</feature>
<feature type="chain" id="PRO_5047350092" description="DNA ligase (NAD(+))" evidence="8">
    <location>
        <begin position="29"/>
        <end position="582"/>
    </location>
</feature>
<evidence type="ECO:0000256" key="5">
    <source>
        <dbReference type="ARBA" id="ARBA00023027"/>
    </source>
</evidence>
<dbReference type="InterPro" id="IPR001679">
    <property type="entry name" value="DNA_ligase"/>
</dbReference>
<keyword evidence="2" id="KW-0436">Ligase</keyword>
<dbReference type="Pfam" id="PF12826">
    <property type="entry name" value="HHH_2"/>
    <property type="match status" value="1"/>
</dbReference>
<evidence type="ECO:0000256" key="1">
    <source>
        <dbReference type="ARBA" id="ARBA00012722"/>
    </source>
</evidence>
<gene>
    <name evidence="10" type="ORF">EXY25_14810</name>
</gene>
<dbReference type="Proteomes" id="UP000292544">
    <property type="component" value="Unassembled WGS sequence"/>
</dbReference>